<protein>
    <submittedName>
        <fullName evidence="3">Uncharacterized protein</fullName>
    </submittedName>
</protein>
<comment type="caution">
    <text evidence="3">The sequence shown here is derived from an EMBL/GenBank/DDBJ whole genome shotgun (WGS) entry which is preliminary data.</text>
</comment>
<name>A0A8S1IZ05_9CHLO</name>
<dbReference type="Proteomes" id="UP000708148">
    <property type="component" value="Unassembled WGS sequence"/>
</dbReference>
<feature type="coiled-coil region" evidence="1">
    <location>
        <begin position="154"/>
        <end position="205"/>
    </location>
</feature>
<dbReference type="AlphaFoldDB" id="A0A8S1IZ05"/>
<evidence type="ECO:0000313" key="4">
    <source>
        <dbReference type="Proteomes" id="UP000708148"/>
    </source>
</evidence>
<sequence length="453" mass="50358">MERHQAVNEMINVGGRKRPASLGAGWSGGEPESGSKRAAVEAAQAATQARAAQEQPVHALALELDVHEAPQEQALQELSRMKVDQELPQDSGVQGWLAFAKGEAVQECAHEQVSHEEVEWLRATVKRQDRKMAELKALSEAKIKQMQQDFEAAKTTEEAEIQEAHRLVENLTKALGSATTDNERLIKANEELNAANKQLAEELCSLQQCLGLLERGREMQGSKPEKSQGDSILPKDACIKDDKLIGKGNVDRSGCAVDQLVVPPIGKTAEFVVDSQGMEDENQKDRFAESRKRAQWLSKELEGATFIRKEGTTLCKPSDVEDAEILMKKMLESAQSADARFNKVAWAKSAFKTWEGVDKKDDFHQYAQCKFCCKSISLCKGVNTRPSWTSPIQHLSTIHKLSIPQASRQKKSDGLESKNERVEWKDAKANNNIKVGEQQGVFMKVSKKLLPRF</sequence>
<dbReference type="EMBL" id="CAJHUC010000476">
    <property type="protein sequence ID" value="CAD7696428.1"/>
    <property type="molecule type" value="Genomic_DNA"/>
</dbReference>
<proteinExistence type="predicted"/>
<gene>
    <name evidence="3" type="ORF">OSTQU699_LOCUS1789</name>
</gene>
<keyword evidence="1" id="KW-0175">Coiled coil</keyword>
<evidence type="ECO:0000256" key="2">
    <source>
        <dbReference type="SAM" id="MobiDB-lite"/>
    </source>
</evidence>
<keyword evidence="4" id="KW-1185">Reference proteome</keyword>
<evidence type="ECO:0000256" key="1">
    <source>
        <dbReference type="SAM" id="Coils"/>
    </source>
</evidence>
<reference evidence="3" key="1">
    <citation type="submission" date="2020-12" db="EMBL/GenBank/DDBJ databases">
        <authorList>
            <person name="Iha C."/>
        </authorList>
    </citation>
    <scope>NUCLEOTIDE SEQUENCE</scope>
</reference>
<feature type="region of interest" description="Disordered" evidence="2">
    <location>
        <begin position="1"/>
        <end position="39"/>
    </location>
</feature>
<organism evidence="3 4">
    <name type="scientific">Ostreobium quekettii</name>
    <dbReference type="NCBI Taxonomy" id="121088"/>
    <lineage>
        <taxon>Eukaryota</taxon>
        <taxon>Viridiplantae</taxon>
        <taxon>Chlorophyta</taxon>
        <taxon>core chlorophytes</taxon>
        <taxon>Ulvophyceae</taxon>
        <taxon>TCBD clade</taxon>
        <taxon>Bryopsidales</taxon>
        <taxon>Ostreobineae</taxon>
        <taxon>Ostreobiaceae</taxon>
        <taxon>Ostreobium</taxon>
    </lineage>
</organism>
<accession>A0A8S1IZ05</accession>
<evidence type="ECO:0000313" key="3">
    <source>
        <dbReference type="EMBL" id="CAD7696428.1"/>
    </source>
</evidence>